<evidence type="ECO:0000256" key="1">
    <source>
        <dbReference type="ARBA" id="ARBA00011063"/>
    </source>
</evidence>
<dbReference type="GO" id="GO:0004725">
    <property type="term" value="F:protein tyrosine phosphatase activity"/>
    <property type="evidence" value="ECO:0007669"/>
    <property type="project" value="UniProtKB-EC"/>
</dbReference>
<reference evidence="7 8" key="1">
    <citation type="journal article" date="2014" name="Int. J. Syst. Evol. Microbiol.">
        <title>Complete genome sequence of Corynebacterium casei LMG S-19264T (=DSM 44701T), isolated from a smear-ripened cheese.</title>
        <authorList>
            <consortium name="US DOE Joint Genome Institute (JGI-PGF)"/>
            <person name="Walter F."/>
            <person name="Albersmeier A."/>
            <person name="Kalinowski J."/>
            <person name="Ruckert C."/>
        </authorList>
    </citation>
    <scope>NUCLEOTIDE SEQUENCE [LARGE SCALE GENOMIC DNA]</scope>
    <source>
        <strain evidence="7 8">NBRC 110095</strain>
    </source>
</reference>
<organism evidence="7 8">
    <name type="scientific">Marinibactrum halimedae</name>
    <dbReference type="NCBI Taxonomy" id="1444977"/>
    <lineage>
        <taxon>Bacteria</taxon>
        <taxon>Pseudomonadati</taxon>
        <taxon>Pseudomonadota</taxon>
        <taxon>Gammaproteobacteria</taxon>
        <taxon>Cellvibrionales</taxon>
        <taxon>Cellvibrionaceae</taxon>
        <taxon>Marinibactrum</taxon>
    </lineage>
</organism>
<dbReference type="InterPro" id="IPR017867">
    <property type="entry name" value="Tyr_phospatase_low_mol_wt"/>
</dbReference>
<dbReference type="EMBL" id="BSPD01000054">
    <property type="protein sequence ID" value="GLS26447.1"/>
    <property type="molecule type" value="Genomic_DNA"/>
</dbReference>
<dbReference type="SUPFAM" id="SSF52788">
    <property type="entry name" value="Phosphotyrosine protein phosphatases I"/>
    <property type="match status" value="1"/>
</dbReference>
<evidence type="ECO:0000256" key="2">
    <source>
        <dbReference type="ARBA" id="ARBA00013064"/>
    </source>
</evidence>
<feature type="domain" description="Phosphotyrosine protein phosphatase I" evidence="6">
    <location>
        <begin position="3"/>
        <end position="153"/>
    </location>
</feature>
<dbReference type="PANTHER" id="PTHR11717">
    <property type="entry name" value="LOW MOLECULAR WEIGHT PROTEIN TYROSINE PHOSPHATASE"/>
    <property type="match status" value="1"/>
</dbReference>
<dbReference type="RefSeq" id="WP_232594641.1">
    <property type="nucleotide sequence ID" value="NZ_BSPD01000054.1"/>
</dbReference>
<dbReference type="SMART" id="SM00226">
    <property type="entry name" value="LMWPc"/>
    <property type="match status" value="1"/>
</dbReference>
<evidence type="ECO:0000313" key="7">
    <source>
        <dbReference type="EMBL" id="GLS26447.1"/>
    </source>
</evidence>
<dbReference type="InterPro" id="IPR023485">
    <property type="entry name" value="Ptyr_pPase"/>
</dbReference>
<evidence type="ECO:0000259" key="6">
    <source>
        <dbReference type="SMART" id="SM00226"/>
    </source>
</evidence>
<evidence type="ECO:0000256" key="4">
    <source>
        <dbReference type="ARBA" id="ARBA00022912"/>
    </source>
</evidence>
<dbReference type="PRINTS" id="PR00719">
    <property type="entry name" value="LMWPTPASE"/>
</dbReference>
<dbReference type="InterPro" id="IPR050438">
    <property type="entry name" value="LMW_PTPase"/>
</dbReference>
<dbReference type="CDD" id="cd16343">
    <property type="entry name" value="LMWPTP"/>
    <property type="match status" value="1"/>
</dbReference>
<dbReference type="InterPro" id="IPR036196">
    <property type="entry name" value="Ptyr_pPase_sf"/>
</dbReference>
<feature type="active site" evidence="5">
    <location>
        <position position="15"/>
    </location>
</feature>
<evidence type="ECO:0000256" key="5">
    <source>
        <dbReference type="PIRSR" id="PIRSR617867-1"/>
    </source>
</evidence>
<dbReference type="PANTHER" id="PTHR11717:SF7">
    <property type="entry name" value="LOW MOLECULAR WEIGHT PHOSPHOTYROSINE PROTEIN PHOSPHATASE"/>
    <property type="match status" value="1"/>
</dbReference>
<dbReference type="Pfam" id="PF01451">
    <property type="entry name" value="LMWPc"/>
    <property type="match status" value="1"/>
</dbReference>
<dbReference type="Proteomes" id="UP001156870">
    <property type="component" value="Unassembled WGS sequence"/>
</dbReference>
<keyword evidence="8" id="KW-1185">Reference proteome</keyword>
<comment type="similarity">
    <text evidence="1">Belongs to the low molecular weight phosphotyrosine protein phosphatase family.</text>
</comment>
<gene>
    <name evidence="7" type="primary">ptpA</name>
    <name evidence="7" type="ORF">GCM10007877_21630</name>
</gene>
<protein>
    <recommendedName>
        <fullName evidence="2">protein-tyrosine-phosphatase</fullName>
        <ecNumber evidence="2">3.1.3.48</ecNumber>
    </recommendedName>
</protein>
<sequence>MSIKVLFVCLGNICRSPTAEGVFRHYVEKAGKSHWINIDSAGTGGWHIGASPDPRAQEAASQRGYSLSSITARQVSLKDFSEFDYILAMDNDNLSNLRALASETSFHGHLGLFLDFAKETSHREVPDPYYGGDAGFVLVLDLIEQASEGLLQAIEREHVL</sequence>
<dbReference type="EC" id="3.1.3.48" evidence="2"/>
<keyword evidence="4" id="KW-0904">Protein phosphatase</keyword>
<dbReference type="Gene3D" id="3.40.50.2300">
    <property type="match status" value="1"/>
</dbReference>
<accession>A0AA37T7T9</accession>
<feature type="active site" description="Proton donor" evidence="5">
    <location>
        <position position="127"/>
    </location>
</feature>
<comment type="caution">
    <text evidence="7">The sequence shown here is derived from an EMBL/GenBank/DDBJ whole genome shotgun (WGS) entry which is preliminary data.</text>
</comment>
<name>A0AA37T7T9_9GAMM</name>
<dbReference type="AlphaFoldDB" id="A0AA37T7T9"/>
<dbReference type="FunFam" id="3.40.50.2300:FF:000113">
    <property type="entry name" value="Low molecular weight protein-tyrosine-phosphatase"/>
    <property type="match status" value="1"/>
</dbReference>
<feature type="active site" description="Nucleophile" evidence="5">
    <location>
        <position position="9"/>
    </location>
</feature>
<evidence type="ECO:0000313" key="8">
    <source>
        <dbReference type="Proteomes" id="UP001156870"/>
    </source>
</evidence>
<keyword evidence="3" id="KW-0378">Hydrolase</keyword>
<evidence type="ECO:0000256" key="3">
    <source>
        <dbReference type="ARBA" id="ARBA00022801"/>
    </source>
</evidence>
<proteinExistence type="inferred from homology"/>